<evidence type="ECO:0008006" key="4">
    <source>
        <dbReference type="Google" id="ProtNLM"/>
    </source>
</evidence>
<comment type="caution">
    <text evidence="3">The sequence shown here is derived from an EMBL/GenBank/DDBJ whole genome shotgun (WGS) entry which is preliminary data.</text>
</comment>
<dbReference type="InterPro" id="IPR029063">
    <property type="entry name" value="SAM-dependent_MTases_sf"/>
</dbReference>
<reference evidence="3" key="1">
    <citation type="journal article" date="2014" name="Front. Microbiol.">
        <title>High frequency of phylogenetically diverse reductive dehalogenase-homologous genes in deep subseafloor sedimentary metagenomes.</title>
        <authorList>
            <person name="Kawai M."/>
            <person name="Futagami T."/>
            <person name="Toyoda A."/>
            <person name="Takaki Y."/>
            <person name="Nishi S."/>
            <person name="Hori S."/>
            <person name="Arai W."/>
            <person name="Tsubouchi T."/>
            <person name="Morono Y."/>
            <person name="Uchiyama I."/>
            <person name="Ito T."/>
            <person name="Fujiyama A."/>
            <person name="Inagaki F."/>
            <person name="Takami H."/>
        </authorList>
    </citation>
    <scope>NUCLEOTIDE SEQUENCE</scope>
    <source>
        <strain evidence="3">Expedition CK06-06</strain>
    </source>
</reference>
<evidence type="ECO:0000313" key="3">
    <source>
        <dbReference type="EMBL" id="GAG26814.1"/>
    </source>
</evidence>
<dbReference type="EMBL" id="BARS01034876">
    <property type="protein sequence ID" value="GAG26814.1"/>
    <property type="molecule type" value="Genomic_DNA"/>
</dbReference>
<dbReference type="InterPro" id="IPR001525">
    <property type="entry name" value="C5_MeTfrase"/>
</dbReference>
<organism evidence="3">
    <name type="scientific">marine sediment metagenome</name>
    <dbReference type="NCBI Taxonomy" id="412755"/>
    <lineage>
        <taxon>unclassified sequences</taxon>
        <taxon>metagenomes</taxon>
        <taxon>ecological metagenomes</taxon>
    </lineage>
</organism>
<dbReference type="GO" id="GO:0032259">
    <property type="term" value="P:methylation"/>
    <property type="evidence" value="ECO:0007669"/>
    <property type="project" value="UniProtKB-KW"/>
</dbReference>
<keyword evidence="2" id="KW-0808">Transferase</keyword>
<dbReference type="GO" id="GO:0008168">
    <property type="term" value="F:methyltransferase activity"/>
    <property type="evidence" value="ECO:0007669"/>
    <property type="project" value="UniProtKB-KW"/>
</dbReference>
<dbReference type="Gene3D" id="3.40.50.150">
    <property type="entry name" value="Vaccinia Virus protein VP39"/>
    <property type="match status" value="1"/>
</dbReference>
<evidence type="ECO:0000256" key="2">
    <source>
        <dbReference type="ARBA" id="ARBA00022679"/>
    </source>
</evidence>
<sequence>MKVLNLYAGIGGNRKLWKDVEVTAIENNPKIAKIYQDFFPYDKVIVMDAHEFLLNYYMEFDFIWSSPPCPTHSITRFMQEKKVYPDMELYQEIIFLKQWCKGRWVIENVIPYYDFLINPTAVLHRHSFWTNIQLDWGAMGKRYPKMQTCK</sequence>
<dbReference type="AlphaFoldDB" id="X0W789"/>
<gene>
    <name evidence="3" type="ORF">S01H1_53824</name>
</gene>
<keyword evidence="1" id="KW-0489">Methyltransferase</keyword>
<dbReference type="Pfam" id="PF00145">
    <property type="entry name" value="DNA_methylase"/>
    <property type="match status" value="1"/>
</dbReference>
<feature type="non-terminal residue" evidence="3">
    <location>
        <position position="150"/>
    </location>
</feature>
<proteinExistence type="predicted"/>
<protein>
    <recommendedName>
        <fullName evidence="4">DNA (cytosine-5-)-methyltransferase</fullName>
    </recommendedName>
</protein>
<dbReference type="SUPFAM" id="SSF53335">
    <property type="entry name" value="S-adenosyl-L-methionine-dependent methyltransferases"/>
    <property type="match status" value="1"/>
</dbReference>
<evidence type="ECO:0000256" key="1">
    <source>
        <dbReference type="ARBA" id="ARBA00022603"/>
    </source>
</evidence>
<accession>X0W789</accession>
<name>X0W789_9ZZZZ</name>